<dbReference type="InterPro" id="IPR005632">
    <property type="entry name" value="Chaperone_Skp"/>
</dbReference>
<keyword evidence="4" id="KW-1185">Reference proteome</keyword>
<evidence type="ECO:0000313" key="3">
    <source>
        <dbReference type="EMBL" id="PSL22459.1"/>
    </source>
</evidence>
<evidence type="ECO:0000313" key="4">
    <source>
        <dbReference type="Proteomes" id="UP000241964"/>
    </source>
</evidence>
<sequence length="193" mass="21738">MTRILLYISAITSLASTRALGQNIKIATVDLEYVYANLPSYKKLMTEIDSSSSRYQVLQKEKLAAYQQKLQAYQNLGKQTPEPVLKDKATELETLQASMQEFQANAENDLRMKYASKFPEIEKTVKAAIAECAKELHVTYVARNYPNYNAGESAPLVLYSNDLQTDLTDQILSKLGVPNHTEKGKNRKNGIIR</sequence>
<dbReference type="RefSeq" id="WP_106599122.1">
    <property type="nucleotide sequence ID" value="NZ_PYAS01000020.1"/>
</dbReference>
<dbReference type="InterPro" id="IPR024930">
    <property type="entry name" value="Skp_dom_sf"/>
</dbReference>
<protein>
    <submittedName>
        <fullName evidence="3">Skp family chaperone for outer membrane proteins</fullName>
    </submittedName>
</protein>
<evidence type="ECO:0000256" key="2">
    <source>
        <dbReference type="ARBA" id="ARBA00022729"/>
    </source>
</evidence>
<dbReference type="SUPFAM" id="SSF111384">
    <property type="entry name" value="OmpH-like"/>
    <property type="match status" value="1"/>
</dbReference>
<name>A0A2P8FL84_9BACT</name>
<dbReference type="GO" id="GO:0051082">
    <property type="term" value="F:unfolded protein binding"/>
    <property type="evidence" value="ECO:0007669"/>
    <property type="project" value="InterPro"/>
</dbReference>
<evidence type="ECO:0000256" key="1">
    <source>
        <dbReference type="ARBA" id="ARBA00009091"/>
    </source>
</evidence>
<proteinExistence type="inferred from homology"/>
<dbReference type="SMART" id="SM00935">
    <property type="entry name" value="OmpH"/>
    <property type="match status" value="1"/>
</dbReference>
<organism evidence="3 4">
    <name type="scientific">Dyadobacter jiangsuensis</name>
    <dbReference type="NCBI Taxonomy" id="1591085"/>
    <lineage>
        <taxon>Bacteria</taxon>
        <taxon>Pseudomonadati</taxon>
        <taxon>Bacteroidota</taxon>
        <taxon>Cytophagia</taxon>
        <taxon>Cytophagales</taxon>
        <taxon>Spirosomataceae</taxon>
        <taxon>Dyadobacter</taxon>
    </lineage>
</organism>
<dbReference type="Pfam" id="PF03938">
    <property type="entry name" value="OmpH"/>
    <property type="match status" value="1"/>
</dbReference>
<comment type="similarity">
    <text evidence="1">Belongs to the Skp family.</text>
</comment>
<dbReference type="GO" id="GO:0005829">
    <property type="term" value="C:cytosol"/>
    <property type="evidence" value="ECO:0007669"/>
    <property type="project" value="TreeGrafter"/>
</dbReference>
<dbReference type="Proteomes" id="UP000241964">
    <property type="component" value="Unassembled WGS sequence"/>
</dbReference>
<gene>
    <name evidence="3" type="ORF">CLV60_1203</name>
</gene>
<dbReference type="EMBL" id="PYAS01000020">
    <property type="protein sequence ID" value="PSL22459.1"/>
    <property type="molecule type" value="Genomic_DNA"/>
</dbReference>
<reference evidence="3 4" key="1">
    <citation type="submission" date="2018-03" db="EMBL/GenBank/DDBJ databases">
        <title>Genomic Encyclopedia of Archaeal and Bacterial Type Strains, Phase II (KMG-II): from individual species to whole genera.</title>
        <authorList>
            <person name="Goeker M."/>
        </authorList>
    </citation>
    <scope>NUCLEOTIDE SEQUENCE [LARGE SCALE GENOMIC DNA]</scope>
    <source>
        <strain evidence="3 4">DSM 29057</strain>
    </source>
</reference>
<keyword evidence="2" id="KW-0732">Signal</keyword>
<dbReference type="AlphaFoldDB" id="A0A2P8FL84"/>
<dbReference type="PANTHER" id="PTHR35089:SF1">
    <property type="entry name" value="CHAPERONE PROTEIN SKP"/>
    <property type="match status" value="1"/>
</dbReference>
<accession>A0A2P8FL84</accession>
<comment type="caution">
    <text evidence="3">The sequence shown here is derived from an EMBL/GenBank/DDBJ whole genome shotgun (WGS) entry which is preliminary data.</text>
</comment>
<dbReference type="OrthoDB" id="1493480at2"/>
<dbReference type="GO" id="GO:0050821">
    <property type="term" value="P:protein stabilization"/>
    <property type="evidence" value="ECO:0007669"/>
    <property type="project" value="TreeGrafter"/>
</dbReference>
<dbReference type="Gene3D" id="3.30.910.20">
    <property type="entry name" value="Skp domain"/>
    <property type="match status" value="1"/>
</dbReference>
<dbReference type="PANTHER" id="PTHR35089">
    <property type="entry name" value="CHAPERONE PROTEIN SKP"/>
    <property type="match status" value="1"/>
</dbReference>